<evidence type="ECO:0000313" key="3">
    <source>
        <dbReference type="Proteomes" id="UP000050482"/>
    </source>
</evidence>
<keyword evidence="1" id="KW-1133">Transmembrane helix</keyword>
<dbReference type="PATRIC" id="fig|471514.4.peg.3565"/>
<comment type="caution">
    <text evidence="2">The sequence shown here is derived from an EMBL/GenBank/DDBJ whole genome shotgun (WGS) entry which is preliminary data.</text>
</comment>
<name>A0A0P9EIB4_9BACL</name>
<dbReference type="Proteomes" id="UP000050482">
    <property type="component" value="Unassembled WGS sequence"/>
</dbReference>
<accession>A0A0P9EIB4</accession>
<reference evidence="2 3" key="1">
    <citation type="submission" date="2015-09" db="EMBL/GenBank/DDBJ databases">
        <title>Draft genome sequence of Alicyclobacillus ferrooxydans DSM 22381.</title>
        <authorList>
            <person name="Hemp J."/>
        </authorList>
    </citation>
    <scope>NUCLEOTIDE SEQUENCE [LARGE SCALE GENOMIC DNA]</scope>
    <source>
        <strain evidence="2 3">TC-34</strain>
    </source>
</reference>
<feature type="transmembrane region" description="Helical" evidence="1">
    <location>
        <begin position="232"/>
        <end position="255"/>
    </location>
</feature>
<feature type="transmembrane region" description="Helical" evidence="1">
    <location>
        <begin position="267"/>
        <end position="290"/>
    </location>
</feature>
<dbReference type="Pfam" id="PF09991">
    <property type="entry name" value="DUF2232"/>
    <property type="match status" value="1"/>
</dbReference>
<evidence type="ECO:0000313" key="2">
    <source>
        <dbReference type="EMBL" id="KPV42491.1"/>
    </source>
</evidence>
<keyword evidence="1" id="KW-0812">Transmembrane</keyword>
<organism evidence="2 3">
    <name type="scientific">Alicyclobacillus ferrooxydans</name>
    <dbReference type="NCBI Taxonomy" id="471514"/>
    <lineage>
        <taxon>Bacteria</taxon>
        <taxon>Bacillati</taxon>
        <taxon>Bacillota</taxon>
        <taxon>Bacilli</taxon>
        <taxon>Bacillales</taxon>
        <taxon>Alicyclobacillaceae</taxon>
        <taxon>Alicyclobacillus</taxon>
    </lineage>
</organism>
<evidence type="ECO:0000256" key="1">
    <source>
        <dbReference type="SAM" id="Phobius"/>
    </source>
</evidence>
<dbReference type="PANTHER" id="PTHR41324:SF1">
    <property type="entry name" value="DUF2232 DOMAIN-CONTAINING PROTEIN"/>
    <property type="match status" value="1"/>
</dbReference>
<feature type="transmembrane region" description="Helical" evidence="1">
    <location>
        <begin position="57"/>
        <end position="87"/>
    </location>
</feature>
<feature type="transmembrane region" description="Helical" evidence="1">
    <location>
        <begin position="164"/>
        <end position="186"/>
    </location>
</feature>
<dbReference type="PANTHER" id="PTHR41324">
    <property type="entry name" value="MEMBRANE PROTEIN-RELATED"/>
    <property type="match status" value="1"/>
</dbReference>
<dbReference type="InterPro" id="IPR018710">
    <property type="entry name" value="DUF2232"/>
</dbReference>
<keyword evidence="1" id="KW-0472">Membrane</keyword>
<gene>
    <name evidence="2" type="ORF">AN477_17200</name>
</gene>
<dbReference type="RefSeq" id="WP_054970410.1">
    <property type="nucleotide sequence ID" value="NZ_LJCO01000076.1"/>
</dbReference>
<dbReference type="STRING" id="471514.AN477_17200"/>
<protein>
    <recommendedName>
        <fullName evidence="4">DUF2232 domain-containing protein</fullName>
    </recommendedName>
</protein>
<dbReference type="EMBL" id="LJCO01000076">
    <property type="protein sequence ID" value="KPV42491.1"/>
    <property type="molecule type" value="Genomic_DNA"/>
</dbReference>
<feature type="transmembrane region" description="Helical" evidence="1">
    <location>
        <begin position="12"/>
        <end position="37"/>
    </location>
</feature>
<evidence type="ECO:0008006" key="4">
    <source>
        <dbReference type="Google" id="ProtNLM"/>
    </source>
</evidence>
<sequence>MNQPRLRGQKVPIAVGLFAVLAAAAAFTPLTGLVIWLMPVPFIVLTVHQSRFLPVVLAVITALVLVFAGAGIGTIVFALGIYMAGWVMGEAMTHAKNAYPALIAGTLVFIMMGLVGLAFLYWSGVHLQAELQQQSALSLQMYQPMLHLSPAQIQQMSTDAANRIATAIPAIIVILSLVAAVLNYVIARRFAGVPEISQQTLLSTWRLPPSAIWVYVVATLCVAAGVGKDSSYWWSAVNNAFLLAGFFIAIQGIALVWRRINRLHLRYLWLVVVAIAALFLNSLFVLLGLLDSMLSARRLR</sequence>
<feature type="transmembrane region" description="Helical" evidence="1">
    <location>
        <begin position="99"/>
        <end position="122"/>
    </location>
</feature>
<feature type="transmembrane region" description="Helical" evidence="1">
    <location>
        <begin position="207"/>
        <end position="226"/>
    </location>
</feature>
<dbReference type="OrthoDB" id="2373220at2"/>
<dbReference type="AlphaFoldDB" id="A0A0P9EIB4"/>
<keyword evidence="3" id="KW-1185">Reference proteome</keyword>
<proteinExistence type="predicted"/>